<feature type="chain" id="PRO_5015483856" description="IPTL-CTERM protein sorting domain-containing protein" evidence="2">
    <location>
        <begin position="38"/>
        <end position="399"/>
    </location>
</feature>
<feature type="signal peptide" evidence="2">
    <location>
        <begin position="1"/>
        <end position="37"/>
    </location>
</feature>
<keyword evidence="1" id="KW-0472">Membrane</keyword>
<keyword evidence="1" id="KW-0812">Transmembrane</keyword>
<evidence type="ECO:0000259" key="3">
    <source>
        <dbReference type="Pfam" id="PF18203"/>
    </source>
</evidence>
<name>A0A2S0MJ05_9BURK</name>
<accession>A0A2S0MJ05</accession>
<evidence type="ECO:0000313" key="4">
    <source>
        <dbReference type="EMBL" id="AVO35868.1"/>
    </source>
</evidence>
<feature type="domain" description="IPTL-CTERM protein sorting" evidence="3">
    <location>
        <begin position="371"/>
        <end position="396"/>
    </location>
</feature>
<evidence type="ECO:0000313" key="5">
    <source>
        <dbReference type="Proteomes" id="UP000239709"/>
    </source>
</evidence>
<organism evidence="4 5">
    <name type="scientific">Ottowia oryzae</name>
    <dbReference type="NCBI Taxonomy" id="2109914"/>
    <lineage>
        <taxon>Bacteria</taxon>
        <taxon>Pseudomonadati</taxon>
        <taxon>Pseudomonadota</taxon>
        <taxon>Betaproteobacteria</taxon>
        <taxon>Burkholderiales</taxon>
        <taxon>Comamonadaceae</taxon>
        <taxon>Ottowia</taxon>
    </lineage>
</organism>
<feature type="transmembrane region" description="Helical" evidence="1">
    <location>
        <begin position="375"/>
        <end position="392"/>
    </location>
</feature>
<dbReference type="InterPro" id="IPR026442">
    <property type="entry name" value="IPTL_CTERM"/>
</dbReference>
<dbReference type="NCBIfam" id="TIGR04174">
    <property type="entry name" value="IPTL_CTERM"/>
    <property type="match status" value="1"/>
</dbReference>
<evidence type="ECO:0000256" key="2">
    <source>
        <dbReference type="SAM" id="SignalP"/>
    </source>
</evidence>
<dbReference type="RefSeq" id="WP_106704412.1">
    <property type="nucleotide sequence ID" value="NZ_CP027666.1"/>
</dbReference>
<protein>
    <recommendedName>
        <fullName evidence="3">IPTL-CTERM protein sorting domain-containing protein</fullName>
    </recommendedName>
</protein>
<dbReference type="KEGG" id="otk:C6570_17795"/>
<dbReference type="Proteomes" id="UP000239709">
    <property type="component" value="Chromosome"/>
</dbReference>
<proteinExistence type="predicted"/>
<keyword evidence="1" id="KW-1133">Transmembrane helix</keyword>
<keyword evidence="2" id="KW-0732">Signal</keyword>
<keyword evidence="5" id="KW-1185">Reference proteome</keyword>
<gene>
    <name evidence="4" type="ORF">C6570_17795</name>
</gene>
<dbReference type="Pfam" id="PF18203">
    <property type="entry name" value="IPTL-CTERM"/>
    <property type="match status" value="1"/>
</dbReference>
<reference evidence="4 5" key="1">
    <citation type="submission" date="2018-03" db="EMBL/GenBank/DDBJ databases">
        <title>Genome sequencing of Ottowia sp.</title>
        <authorList>
            <person name="Kim S.-J."/>
            <person name="Heo J."/>
            <person name="Kwon S.-W."/>
        </authorList>
    </citation>
    <scope>NUCLEOTIDE SEQUENCE [LARGE SCALE GENOMIC DNA]</scope>
    <source>
        <strain evidence="4 5">KADR8-3</strain>
    </source>
</reference>
<dbReference type="EMBL" id="CP027666">
    <property type="protein sequence ID" value="AVO35868.1"/>
    <property type="molecule type" value="Genomic_DNA"/>
</dbReference>
<evidence type="ECO:0000256" key="1">
    <source>
        <dbReference type="SAM" id="Phobius"/>
    </source>
</evidence>
<sequence>MHALTSQRFSLPQRALASAGLGLALLAGLAVSTSAHAQAGNPLPRCKASENAFYLLRYAEGNPGTNTLVKVGVSGTGAGLTATQTTVWTGQSPGTVAAGMRPQDGYIYGVRALSADTSDAPATWQQDYRAFQVVRYGDAGAQNLGVIDASAFATTGTPAHSIFDPSPNPNFNAADIDPVTGYLVVGMLRVGAYGRSGGTVQQMQTLLHIDVTTTPPKLVKVTNLSAPILLNSSGDFAIDATGTYAYGISYRSPVRSGFSITTPAASYYWRADLNSGAVTQTVASLPVSNNVSDLLFLPKAGDQPYGGAAQLADGTFAFFANQTPLGVAGGSFTEGRLLNVDASGTVLGYAAIAPGSNSADATRCLTEQIDPVPSVGFWGLVLMSLGLGAFAWRRQRSRG</sequence>
<dbReference type="OrthoDB" id="8791717at2"/>
<dbReference type="AlphaFoldDB" id="A0A2S0MJ05"/>